<reference evidence="8" key="1">
    <citation type="submission" date="2020-12" db="EMBL/GenBank/DDBJ databases">
        <title>Metabolic potential, ecology and presence of endohyphal bacteria is reflected in genomic diversity of Mucoromycotina.</title>
        <authorList>
            <person name="Muszewska A."/>
            <person name="Okrasinska A."/>
            <person name="Steczkiewicz K."/>
            <person name="Drgas O."/>
            <person name="Orlowska M."/>
            <person name="Perlinska-Lenart U."/>
            <person name="Aleksandrzak-Piekarczyk T."/>
            <person name="Szatraj K."/>
            <person name="Zielenkiewicz U."/>
            <person name="Pilsyk S."/>
            <person name="Malc E."/>
            <person name="Mieczkowski P."/>
            <person name="Kruszewska J.S."/>
            <person name="Biernat P."/>
            <person name="Pawlowska J."/>
        </authorList>
    </citation>
    <scope>NUCLEOTIDE SEQUENCE</scope>
    <source>
        <strain evidence="8">CBS 226.32</strain>
    </source>
</reference>
<proteinExistence type="predicted"/>
<feature type="compositionally biased region" description="Acidic residues" evidence="6">
    <location>
        <begin position="101"/>
        <end position="121"/>
    </location>
</feature>
<dbReference type="OrthoDB" id="6077919at2759"/>
<organism evidence="8 9">
    <name type="scientific">Mucor plumbeus</name>
    <dbReference type="NCBI Taxonomy" id="97098"/>
    <lineage>
        <taxon>Eukaryota</taxon>
        <taxon>Fungi</taxon>
        <taxon>Fungi incertae sedis</taxon>
        <taxon>Mucoromycota</taxon>
        <taxon>Mucoromycotina</taxon>
        <taxon>Mucoromycetes</taxon>
        <taxon>Mucorales</taxon>
        <taxon>Mucorineae</taxon>
        <taxon>Mucoraceae</taxon>
        <taxon>Mucor</taxon>
    </lineage>
</organism>
<feature type="compositionally biased region" description="Low complexity" evidence="6">
    <location>
        <begin position="122"/>
        <end position="131"/>
    </location>
</feature>
<sequence length="631" mass="73918">MESSAKIKAVDDGREYNANTFYNNSVSSKISPLSSRNDNIAEKELNEEDIDDLSFLHELVSNLVEEKNDGNDENDENKNQCISTDNFTNAVEGQSYMEISDDANDESSDDTDNESNNDTDNESSNSVVSNELTDEDFEDKQTSDTSDRFPFQRKNFFCFVCSSKSTCERSYMMHLRLAHRIAISKTLIRQRLKSDDKYCCPSCKKGFKSPGRCISHIGYTHKAAITSILGINMQLDPNDPNCYCQTCKRSTKVAAPLDAQPQSDVSPDPKDPFNHCRNCNKTYPNTKTYHWHLKAKHSKYPAVIQLSNKEFEEKFDFSKRYCYICEHKFTKNVYLSRHISTTHHHMMREQAEKVDELELLPDIHDENFFCRICETTEWNITDYHRHCRVQHKMTIPGIEININDPNFHCAECNFHFKNRANFRTHLRNTHKLIPRIVKPIPNPNAEIDIDDPTFYCAKCNYHYKSKQSFRRHLSYAHKINYRLEKNYLTSGVEIDIDDPNFHCAKCDTRYRTKFLYRGHLKYVHNLVYRQEKLNCHPDVEINVDDPNFHCGRCGTRFKTKVLYRAHLKHFHNFIFQQKKLNCRSNVEIDINDPNFYCARCEKRYKSKESFKAHMKYAHGIKIGRKPKLPST</sequence>
<evidence type="ECO:0000256" key="3">
    <source>
        <dbReference type="ARBA" id="ARBA00022771"/>
    </source>
</evidence>
<dbReference type="GO" id="GO:0000977">
    <property type="term" value="F:RNA polymerase II transcription regulatory region sequence-specific DNA binding"/>
    <property type="evidence" value="ECO:0007669"/>
    <property type="project" value="TreeGrafter"/>
</dbReference>
<dbReference type="GO" id="GO:0005634">
    <property type="term" value="C:nucleus"/>
    <property type="evidence" value="ECO:0007669"/>
    <property type="project" value="TreeGrafter"/>
</dbReference>
<dbReference type="Proteomes" id="UP000650833">
    <property type="component" value="Unassembled WGS sequence"/>
</dbReference>
<gene>
    <name evidence="8" type="ORF">INT46_009699</name>
</gene>
<keyword evidence="4" id="KW-0862">Zinc</keyword>
<keyword evidence="9" id="KW-1185">Reference proteome</keyword>
<dbReference type="PANTHER" id="PTHR24409:SF295">
    <property type="entry name" value="AZ2-RELATED"/>
    <property type="match status" value="1"/>
</dbReference>
<dbReference type="GO" id="GO:0008270">
    <property type="term" value="F:zinc ion binding"/>
    <property type="evidence" value="ECO:0007669"/>
    <property type="project" value="UniProtKB-KW"/>
</dbReference>
<evidence type="ECO:0000256" key="2">
    <source>
        <dbReference type="ARBA" id="ARBA00022737"/>
    </source>
</evidence>
<evidence type="ECO:0000259" key="7">
    <source>
        <dbReference type="PROSITE" id="PS50157"/>
    </source>
</evidence>
<evidence type="ECO:0000256" key="1">
    <source>
        <dbReference type="ARBA" id="ARBA00022723"/>
    </source>
</evidence>
<accession>A0A8H7RFE2</accession>
<dbReference type="SMART" id="SM00355">
    <property type="entry name" value="ZnF_C2H2"/>
    <property type="match status" value="10"/>
</dbReference>
<evidence type="ECO:0000256" key="4">
    <source>
        <dbReference type="ARBA" id="ARBA00022833"/>
    </source>
</evidence>
<dbReference type="PROSITE" id="PS50157">
    <property type="entry name" value="ZINC_FINGER_C2H2_2"/>
    <property type="match status" value="3"/>
</dbReference>
<keyword evidence="3 5" id="KW-0863">Zinc-finger</keyword>
<protein>
    <recommendedName>
        <fullName evidence="7">C2H2-type domain-containing protein</fullName>
    </recommendedName>
</protein>
<feature type="region of interest" description="Disordered" evidence="6">
    <location>
        <begin position="101"/>
        <end position="146"/>
    </location>
</feature>
<dbReference type="EMBL" id="JAEPRC010000084">
    <property type="protein sequence ID" value="KAG2210161.1"/>
    <property type="molecule type" value="Genomic_DNA"/>
</dbReference>
<dbReference type="InterPro" id="IPR013087">
    <property type="entry name" value="Znf_C2H2_type"/>
</dbReference>
<keyword evidence="1" id="KW-0479">Metal-binding</keyword>
<name>A0A8H7RFE2_9FUNG</name>
<dbReference type="GO" id="GO:0000981">
    <property type="term" value="F:DNA-binding transcription factor activity, RNA polymerase II-specific"/>
    <property type="evidence" value="ECO:0007669"/>
    <property type="project" value="TreeGrafter"/>
</dbReference>
<dbReference type="Gene3D" id="3.30.160.60">
    <property type="entry name" value="Classic Zinc Finger"/>
    <property type="match status" value="3"/>
</dbReference>
<dbReference type="PROSITE" id="PS00028">
    <property type="entry name" value="ZINC_FINGER_C2H2_1"/>
    <property type="match status" value="7"/>
</dbReference>
<comment type="caution">
    <text evidence="8">The sequence shown here is derived from an EMBL/GenBank/DDBJ whole genome shotgun (WGS) entry which is preliminary data.</text>
</comment>
<keyword evidence="2" id="KW-0677">Repeat</keyword>
<feature type="domain" description="C2H2-type" evidence="7">
    <location>
        <begin position="595"/>
        <end position="626"/>
    </location>
</feature>
<evidence type="ECO:0000256" key="5">
    <source>
        <dbReference type="PROSITE-ProRule" id="PRU00042"/>
    </source>
</evidence>
<feature type="domain" description="C2H2-type" evidence="7">
    <location>
        <begin position="548"/>
        <end position="571"/>
    </location>
</feature>
<evidence type="ECO:0000313" key="8">
    <source>
        <dbReference type="EMBL" id="KAG2210161.1"/>
    </source>
</evidence>
<dbReference type="PANTHER" id="PTHR24409">
    <property type="entry name" value="ZINC FINGER PROTEIN 142"/>
    <property type="match status" value="1"/>
</dbReference>
<feature type="region of interest" description="Disordered" evidence="6">
    <location>
        <begin position="66"/>
        <end position="87"/>
    </location>
</feature>
<evidence type="ECO:0000313" key="9">
    <source>
        <dbReference type="Proteomes" id="UP000650833"/>
    </source>
</evidence>
<feature type="domain" description="C2H2-type" evidence="7">
    <location>
        <begin position="407"/>
        <end position="430"/>
    </location>
</feature>
<dbReference type="AlphaFoldDB" id="A0A8H7RFE2"/>
<evidence type="ECO:0000256" key="6">
    <source>
        <dbReference type="SAM" id="MobiDB-lite"/>
    </source>
</evidence>